<protein>
    <recommendedName>
        <fullName evidence="5">DUF4440 domain-containing protein</fullName>
    </recommendedName>
</protein>
<dbReference type="SUPFAM" id="SSF54427">
    <property type="entry name" value="NTF2-like"/>
    <property type="match status" value="1"/>
</dbReference>
<evidence type="ECO:0008006" key="5">
    <source>
        <dbReference type="Google" id="ProtNLM"/>
    </source>
</evidence>
<name>W2C491_9BACT</name>
<feature type="signal peptide" evidence="2">
    <location>
        <begin position="1"/>
        <end position="26"/>
    </location>
</feature>
<dbReference type="EMBL" id="AYUF01000486">
    <property type="protein sequence ID" value="ETK01261.1"/>
    <property type="molecule type" value="Genomic_DNA"/>
</dbReference>
<feature type="chain" id="PRO_5004812476" description="DUF4440 domain-containing protein" evidence="2">
    <location>
        <begin position="27"/>
        <end position="382"/>
    </location>
</feature>
<organism evidence="3 4">
    <name type="scientific">Tannerella sp. oral taxon BU063 isolate Cell 2</name>
    <dbReference type="NCBI Taxonomy" id="1411148"/>
    <lineage>
        <taxon>Bacteria</taxon>
        <taxon>Pseudomonadati</taxon>
        <taxon>Bacteroidota</taxon>
        <taxon>Bacteroidia</taxon>
        <taxon>Bacteroidales</taxon>
        <taxon>Tannerellaceae</taxon>
        <taxon>Tannerella</taxon>
    </lineage>
</organism>
<dbReference type="InterPro" id="IPR032710">
    <property type="entry name" value="NTF2-like_dom_sf"/>
</dbReference>
<dbReference type="Proteomes" id="UP000018837">
    <property type="component" value="Unassembled WGS sequence"/>
</dbReference>
<dbReference type="PATRIC" id="fig|1411148.3.peg.1714"/>
<feature type="region of interest" description="Disordered" evidence="1">
    <location>
        <begin position="200"/>
        <end position="220"/>
    </location>
</feature>
<evidence type="ECO:0000313" key="3">
    <source>
        <dbReference type="EMBL" id="ETK01261.1"/>
    </source>
</evidence>
<dbReference type="AlphaFoldDB" id="W2C491"/>
<sequence length="382" mass="41916">MKAFSKMAMYGALAGLLWIATPAARAQDNITLTDSAQTVALVAAANDTSALAPITATSDSVFLKDSSAVLPIKEAIQDGDFRTKAQLREVVEQWNAALTPATVDRLKQLYHDTEVLYYGGRTTPDECINDKRAYMESHPGYAQTLVGEIVYDSINQVTYRCSFIKRVKQNDGFFEYPSYLVMMRMPNGWRITAEGDGATDYNRKKSETGSARGSGMNEGDFNGTGTKGYVWLEPPVFAKTDDEDAGCLGGCDGTIRFLNPFIPPIKVRHCIDGTPDNLGDLNGDGADEVGLLPIWFNGCWADYHVWTLQNGRWIEAVESFPTHCDQWKTGLKPVEVDPKRPGYVIIRYSENGKNGGIEVKSKSVPIRGGKGAATDPVTFPKL</sequence>
<evidence type="ECO:0000256" key="2">
    <source>
        <dbReference type="SAM" id="SignalP"/>
    </source>
</evidence>
<proteinExistence type="predicted"/>
<gene>
    <name evidence="3" type="ORF">N425_10585</name>
</gene>
<evidence type="ECO:0000256" key="1">
    <source>
        <dbReference type="SAM" id="MobiDB-lite"/>
    </source>
</evidence>
<keyword evidence="2" id="KW-0732">Signal</keyword>
<reference evidence="3 4" key="1">
    <citation type="submission" date="2013-11" db="EMBL/GenBank/DDBJ databases">
        <title>Single cell genomics of uncultured Tannerella BU063 (oral taxon 286).</title>
        <authorList>
            <person name="Beall C.J."/>
            <person name="Campbell A.G."/>
            <person name="Griffen A.L."/>
            <person name="Podar M."/>
            <person name="Leys E.J."/>
        </authorList>
    </citation>
    <scope>NUCLEOTIDE SEQUENCE [LARGE SCALE GENOMIC DNA]</scope>
    <source>
        <strain evidence="3">Cell 2</strain>
    </source>
</reference>
<comment type="caution">
    <text evidence="3">The sequence shown here is derived from an EMBL/GenBank/DDBJ whole genome shotgun (WGS) entry which is preliminary data.</text>
</comment>
<accession>W2C491</accession>
<evidence type="ECO:0000313" key="4">
    <source>
        <dbReference type="Proteomes" id="UP000018837"/>
    </source>
</evidence>